<dbReference type="GO" id="GO:0016747">
    <property type="term" value="F:acyltransferase activity, transferring groups other than amino-acyl groups"/>
    <property type="evidence" value="ECO:0007669"/>
    <property type="project" value="InterPro"/>
</dbReference>
<dbReference type="PANTHER" id="PTHR43415:SF3">
    <property type="entry name" value="GNAT-FAMILY ACETYLTRANSFERASE"/>
    <property type="match status" value="1"/>
</dbReference>
<name>N6XC03_9ACTO</name>
<dbReference type="STRING" id="888050.HMPREF9004_0551"/>
<dbReference type="AlphaFoldDB" id="N6XC03"/>
<dbReference type="CDD" id="cd04301">
    <property type="entry name" value="NAT_SF"/>
    <property type="match status" value="1"/>
</dbReference>
<dbReference type="HOGENOM" id="CLU_013985_40_3_11"/>
<dbReference type="PANTHER" id="PTHR43415">
    <property type="entry name" value="SPERMIDINE N(1)-ACETYLTRANSFERASE"/>
    <property type="match status" value="1"/>
</dbReference>
<dbReference type="InterPro" id="IPR016181">
    <property type="entry name" value="Acyl_CoA_acyltransferase"/>
</dbReference>
<protein>
    <submittedName>
        <fullName evidence="2">GNAT family acetyltransferase</fullName>
    </submittedName>
</protein>
<dbReference type="eggNOG" id="COG1670">
    <property type="taxonomic scope" value="Bacteria"/>
</dbReference>
<gene>
    <name evidence="2" type="ORF">HMPREF9004_0551</name>
</gene>
<evidence type="ECO:0000259" key="1">
    <source>
        <dbReference type="PROSITE" id="PS51186"/>
    </source>
</evidence>
<evidence type="ECO:0000313" key="2">
    <source>
        <dbReference type="EMBL" id="ENO18708.1"/>
    </source>
</evidence>
<keyword evidence="2" id="KW-0808">Transferase</keyword>
<feature type="domain" description="N-acetyltransferase" evidence="1">
    <location>
        <begin position="1"/>
        <end position="110"/>
    </location>
</feature>
<dbReference type="InterPro" id="IPR000182">
    <property type="entry name" value="GNAT_dom"/>
</dbReference>
<accession>N6XC03</accession>
<keyword evidence="3" id="KW-1185">Reference proteome</keyword>
<dbReference type="PROSITE" id="PS51186">
    <property type="entry name" value="GNAT"/>
    <property type="match status" value="1"/>
</dbReference>
<dbReference type="SUPFAM" id="SSF55729">
    <property type="entry name" value="Acyl-CoA N-acyltransferases (Nat)"/>
    <property type="match status" value="1"/>
</dbReference>
<sequence>MASEYDFVIINNDHLIGECSIHTIDWRNRHGEVGICIWNPSDRNKGYGSSAVKHVIQWAQEDLDLHRLEAWILEGNTASETLFARLGFTCEGKLRNRYFHNSIHKDVNIYGLLLTDT</sequence>
<dbReference type="Proteomes" id="UP000013015">
    <property type="component" value="Unassembled WGS sequence"/>
</dbReference>
<dbReference type="EMBL" id="AQHZ01000008">
    <property type="protein sequence ID" value="ENO18708.1"/>
    <property type="molecule type" value="Genomic_DNA"/>
</dbReference>
<proteinExistence type="predicted"/>
<comment type="caution">
    <text evidence="2">The sequence shown here is derived from an EMBL/GenBank/DDBJ whole genome shotgun (WGS) entry which is preliminary data.</text>
</comment>
<dbReference type="Gene3D" id="3.40.630.30">
    <property type="match status" value="1"/>
</dbReference>
<dbReference type="Pfam" id="PF13302">
    <property type="entry name" value="Acetyltransf_3"/>
    <property type="match status" value="1"/>
</dbReference>
<reference evidence="2 3" key="1">
    <citation type="submission" date="2013-03" db="EMBL/GenBank/DDBJ databases">
        <title>Reference genome for the Human Microbiome Project.</title>
        <authorList>
            <person name="Aqrawi P."/>
            <person name="Ayvaz T."/>
            <person name="Bess C."/>
            <person name="Blankenburg K."/>
            <person name="Coyle M."/>
            <person name="Deng J."/>
            <person name="Forbes L."/>
            <person name="Fowler G."/>
            <person name="Francisco L."/>
            <person name="Fu Q."/>
            <person name="Gibbs R."/>
            <person name="Gross S."/>
            <person name="Gubbala S."/>
            <person name="Hale W."/>
            <person name="Hemphill L."/>
            <person name="Highlander S."/>
            <person name="Hirani K."/>
            <person name="Jackson L."/>
            <person name="Jakkamsetti A."/>
            <person name="Javaid M."/>
            <person name="Jayaseelan J.C."/>
            <person name="Jiang H."/>
            <person name="Joshi V."/>
            <person name="Korchina V."/>
            <person name="Kovar C."/>
            <person name="Lara F."/>
            <person name="Lee S."/>
            <person name="Liu Y."/>
            <person name="Mata R."/>
            <person name="Mathew T."/>
            <person name="Munidasa M."/>
            <person name="Muzny D."/>
            <person name="Nazareth L."/>
            <person name="Ngo R."/>
            <person name="Nguyen L."/>
            <person name="Nguyen N."/>
            <person name="Okwuonu G."/>
            <person name="Ongeri F."/>
            <person name="Palculict T."/>
            <person name="Patil S."/>
            <person name="Petrosino J."/>
            <person name="Pham C."/>
            <person name="Pham P."/>
            <person name="Pu L.-L."/>
            <person name="Qin X."/>
            <person name="Qu J."/>
            <person name="Reid J."/>
            <person name="Ross M."/>
            <person name="Ruth R."/>
            <person name="Saada N."/>
            <person name="San Lucas F."/>
            <person name="Santibanez J."/>
            <person name="Shang Y."/>
            <person name="Simmons D."/>
            <person name="Song X.-Z."/>
            <person name="Tang L.-Y."/>
            <person name="Thornton R."/>
            <person name="Warren J."/>
            <person name="Weissenberger G."/>
            <person name="Wilczek-Boney K."/>
            <person name="Worley K."/>
            <person name="Youmans B."/>
            <person name="Zhang J."/>
            <person name="Zhang L."/>
            <person name="Zhao Z."/>
            <person name="Zhou C."/>
            <person name="Zhu D."/>
            <person name="Zhu Y."/>
        </authorList>
    </citation>
    <scope>NUCLEOTIDE SEQUENCE [LARGE SCALE GENOMIC DNA]</scope>
    <source>
        <strain evidence="2 3">F0333</strain>
    </source>
</reference>
<organism evidence="2 3">
    <name type="scientific">Schaalia cardiffensis F0333</name>
    <dbReference type="NCBI Taxonomy" id="888050"/>
    <lineage>
        <taxon>Bacteria</taxon>
        <taxon>Bacillati</taxon>
        <taxon>Actinomycetota</taxon>
        <taxon>Actinomycetes</taxon>
        <taxon>Actinomycetales</taxon>
        <taxon>Actinomycetaceae</taxon>
        <taxon>Schaalia</taxon>
    </lineage>
</organism>
<evidence type="ECO:0000313" key="3">
    <source>
        <dbReference type="Proteomes" id="UP000013015"/>
    </source>
</evidence>